<name>A0ABN8IKJ2_9NEOP</name>
<feature type="region of interest" description="Disordered" evidence="1">
    <location>
        <begin position="47"/>
        <end position="82"/>
    </location>
</feature>
<proteinExistence type="predicted"/>
<feature type="compositionally biased region" description="Pro residues" evidence="1">
    <location>
        <begin position="60"/>
        <end position="72"/>
    </location>
</feature>
<feature type="compositionally biased region" description="Low complexity" evidence="1">
    <location>
        <begin position="50"/>
        <end position="59"/>
    </location>
</feature>
<keyword evidence="3" id="KW-1185">Reference proteome</keyword>
<dbReference type="Proteomes" id="UP000837857">
    <property type="component" value="Chromosome 27"/>
</dbReference>
<evidence type="ECO:0000256" key="1">
    <source>
        <dbReference type="SAM" id="MobiDB-lite"/>
    </source>
</evidence>
<evidence type="ECO:0000313" key="2">
    <source>
        <dbReference type="EMBL" id="CAH2060459.1"/>
    </source>
</evidence>
<accession>A0ABN8IKJ2</accession>
<dbReference type="EMBL" id="OW152839">
    <property type="protein sequence ID" value="CAH2060459.1"/>
    <property type="molecule type" value="Genomic_DNA"/>
</dbReference>
<evidence type="ECO:0000313" key="3">
    <source>
        <dbReference type="Proteomes" id="UP000837857"/>
    </source>
</evidence>
<sequence>MGLLLIYCSHLSRGGRLQVRRYVVHHAGSREFGEEHNTLEGAHIACGLRGAPRPTGASTAPPPRAGPPPDARPTPQHAQGCATRAFPNFKRRVFEDAKIETRLHCVAFRTC</sequence>
<protein>
    <submittedName>
        <fullName evidence="2">Uncharacterized protein</fullName>
    </submittedName>
</protein>
<reference evidence="2" key="1">
    <citation type="submission" date="2022-03" db="EMBL/GenBank/DDBJ databases">
        <authorList>
            <person name="Martin H S."/>
        </authorList>
    </citation>
    <scope>NUCLEOTIDE SEQUENCE</scope>
</reference>
<gene>
    <name evidence="2" type="ORF">IPOD504_LOCUS11062</name>
</gene>
<feature type="non-terminal residue" evidence="2">
    <location>
        <position position="111"/>
    </location>
</feature>
<organism evidence="2 3">
    <name type="scientific">Iphiclides podalirius</name>
    <name type="common">scarce swallowtail</name>
    <dbReference type="NCBI Taxonomy" id="110791"/>
    <lineage>
        <taxon>Eukaryota</taxon>
        <taxon>Metazoa</taxon>
        <taxon>Ecdysozoa</taxon>
        <taxon>Arthropoda</taxon>
        <taxon>Hexapoda</taxon>
        <taxon>Insecta</taxon>
        <taxon>Pterygota</taxon>
        <taxon>Neoptera</taxon>
        <taxon>Endopterygota</taxon>
        <taxon>Lepidoptera</taxon>
        <taxon>Glossata</taxon>
        <taxon>Ditrysia</taxon>
        <taxon>Papilionoidea</taxon>
        <taxon>Papilionidae</taxon>
        <taxon>Papilioninae</taxon>
        <taxon>Iphiclides</taxon>
    </lineage>
</organism>